<dbReference type="SMART" id="SM00320">
    <property type="entry name" value="WD40"/>
    <property type="match status" value="5"/>
</dbReference>
<dbReference type="Proteomes" id="UP000053105">
    <property type="component" value="Unassembled WGS sequence"/>
</dbReference>
<feature type="domain" description="WD repeat-containing protein 54 beta-propeller" evidence="7">
    <location>
        <begin position="84"/>
        <end position="146"/>
    </location>
</feature>
<feature type="compositionally biased region" description="Acidic residues" evidence="5">
    <location>
        <begin position="562"/>
        <end position="606"/>
    </location>
</feature>
<dbReference type="PROSITE" id="PS50294">
    <property type="entry name" value="WD_REPEATS_REGION"/>
    <property type="match status" value="1"/>
</dbReference>
<evidence type="ECO:0000313" key="9">
    <source>
        <dbReference type="Proteomes" id="UP000053105"/>
    </source>
</evidence>
<dbReference type="OrthoDB" id="30195at2759"/>
<dbReference type="PANTHER" id="PTHR44267">
    <property type="entry name" value="WD REPEAT-CONTAINING PROTEIN 43"/>
    <property type="match status" value="1"/>
</dbReference>
<dbReference type="InterPro" id="IPR049546">
    <property type="entry name" value="WDR54_beta_prop"/>
</dbReference>
<evidence type="ECO:0000259" key="7">
    <source>
        <dbReference type="Pfam" id="PF21031"/>
    </source>
</evidence>
<reference evidence="8 9" key="1">
    <citation type="submission" date="2015-07" db="EMBL/GenBank/DDBJ databases">
        <title>The genome of Melipona quadrifasciata.</title>
        <authorList>
            <person name="Pan H."/>
            <person name="Kapheim K."/>
        </authorList>
    </citation>
    <scope>NUCLEOTIDE SEQUENCE [LARGE SCALE GENOMIC DNA]</scope>
    <source>
        <strain evidence="8">0111107301</strain>
        <tissue evidence="8">Whole body</tissue>
    </source>
</reference>
<evidence type="ECO:0000256" key="2">
    <source>
        <dbReference type="ARBA" id="ARBA00023242"/>
    </source>
</evidence>
<dbReference type="Pfam" id="PF04003">
    <property type="entry name" value="Utp12"/>
    <property type="match status" value="1"/>
</dbReference>
<comment type="subcellular location">
    <subcellularLocation>
        <location evidence="1">Nucleus</location>
    </subcellularLocation>
</comment>
<dbReference type="EMBL" id="KQ436240">
    <property type="protein sequence ID" value="KOX67355.1"/>
    <property type="molecule type" value="Genomic_DNA"/>
</dbReference>
<dbReference type="PANTHER" id="PTHR44267:SF1">
    <property type="entry name" value="WD REPEAT-CONTAINING PROTEIN 43"/>
    <property type="match status" value="1"/>
</dbReference>
<dbReference type="InterPro" id="IPR007148">
    <property type="entry name" value="SSU_processome_Utp12"/>
</dbReference>
<sequence>MATTANYAFSPDDEYFAYCGNDGKLRIWDTVTGRLKQEYVSNLHLSSPCCALAWLYVSSRATNTSPSPWKKRRKKSISEEFTPKGIVAMGSTNGKVTLYDTTTSSVTAQLNGHSSTVTAVTWSKNAGLFSASDDHHIIQWNLQENGVKCKWKSGKAKTLSLTVSPDEKSLLSGERVIKWWDIDTKQLVRTFTGHANQVTCLNIIKMTSGNNYVISGAYGDGYLCVWALDEQRSERTPVTSLALQDDPISVSVHVSENFNATVLVVTRSGQAHLFQYQPNGRSKPLKPSLNIAVASCISQKDSVEQISIINGKLTEDQKLLLAYGTYINPIFEKVTPDFSDKVQYLVRSEFKKSKDKKEEISKVKSTIIEDNVEYLRPEIIETTQKRSKSSVGSQLLLKDRLENLSLSSESNPTGKITNAGSNRAQLLIQGLNSKDKTILSNIFLAKNESIIKNTIAKLPIQAIGPLVKELTILLQGKTYTSKIAVRWLEALLTAHAGHLLSQPDLVELFGPILSLIDTKLTLLTELSKLKGRVSLVTGQISQTMEEHDKDLTENCLVYQDTDSSDEDGGVEDEDLESESNENWEEMSNQEDEDERDDQDNQDQQSDEDVRSTNSTVDDDEEESISS</sequence>
<dbReference type="PROSITE" id="PS50082">
    <property type="entry name" value="WD_REPEATS_2"/>
    <property type="match status" value="2"/>
</dbReference>
<dbReference type="Pfam" id="PF21031">
    <property type="entry name" value="WDR54"/>
    <property type="match status" value="1"/>
</dbReference>
<dbReference type="SUPFAM" id="SSF50978">
    <property type="entry name" value="WD40 repeat-like"/>
    <property type="match status" value="1"/>
</dbReference>
<dbReference type="Gene3D" id="2.130.10.10">
    <property type="entry name" value="YVTN repeat-like/Quinoprotein amine dehydrogenase"/>
    <property type="match status" value="2"/>
</dbReference>
<keyword evidence="2" id="KW-0539">Nucleus</keyword>
<gene>
    <name evidence="8" type="ORF">WN51_08262</name>
</gene>
<evidence type="ECO:0000256" key="3">
    <source>
        <dbReference type="ARBA" id="ARBA00038335"/>
    </source>
</evidence>
<feature type="compositionally biased region" description="Acidic residues" evidence="5">
    <location>
        <begin position="616"/>
        <end position="626"/>
    </location>
</feature>
<feature type="region of interest" description="Disordered" evidence="5">
    <location>
        <begin position="560"/>
        <end position="626"/>
    </location>
</feature>
<dbReference type="Pfam" id="PF00400">
    <property type="entry name" value="WD40"/>
    <property type="match status" value="2"/>
</dbReference>
<evidence type="ECO:0000256" key="5">
    <source>
        <dbReference type="SAM" id="MobiDB-lite"/>
    </source>
</evidence>
<dbReference type="InterPro" id="IPR015943">
    <property type="entry name" value="WD40/YVTN_repeat-like_dom_sf"/>
</dbReference>
<protein>
    <submittedName>
        <fullName evidence="8">WD repeat-containing protein 43</fullName>
    </submittedName>
</protein>
<dbReference type="STRING" id="166423.A0A0M8ZMP4"/>
<keyword evidence="9" id="KW-1185">Reference proteome</keyword>
<evidence type="ECO:0000256" key="4">
    <source>
        <dbReference type="PROSITE-ProRule" id="PRU00221"/>
    </source>
</evidence>
<dbReference type="InterPro" id="IPR001680">
    <property type="entry name" value="WD40_rpt"/>
</dbReference>
<dbReference type="AlphaFoldDB" id="A0A0M8ZMP4"/>
<dbReference type="InterPro" id="IPR052414">
    <property type="entry name" value="U3_snoRNA-assoc_WDR"/>
</dbReference>
<dbReference type="GO" id="GO:0000462">
    <property type="term" value="P:maturation of SSU-rRNA from tricistronic rRNA transcript (SSU-rRNA, 5.8S rRNA, LSU-rRNA)"/>
    <property type="evidence" value="ECO:0007669"/>
    <property type="project" value="TreeGrafter"/>
</dbReference>
<evidence type="ECO:0000259" key="6">
    <source>
        <dbReference type="Pfam" id="PF04003"/>
    </source>
</evidence>
<dbReference type="GO" id="GO:0005730">
    <property type="term" value="C:nucleolus"/>
    <property type="evidence" value="ECO:0007669"/>
    <property type="project" value="TreeGrafter"/>
</dbReference>
<organism evidence="8 9">
    <name type="scientific">Melipona quadrifasciata</name>
    <dbReference type="NCBI Taxonomy" id="166423"/>
    <lineage>
        <taxon>Eukaryota</taxon>
        <taxon>Metazoa</taxon>
        <taxon>Ecdysozoa</taxon>
        <taxon>Arthropoda</taxon>
        <taxon>Hexapoda</taxon>
        <taxon>Insecta</taxon>
        <taxon>Pterygota</taxon>
        <taxon>Neoptera</taxon>
        <taxon>Endopterygota</taxon>
        <taxon>Hymenoptera</taxon>
        <taxon>Apocrita</taxon>
        <taxon>Aculeata</taxon>
        <taxon>Apoidea</taxon>
        <taxon>Anthophila</taxon>
        <taxon>Apidae</taxon>
        <taxon>Melipona</taxon>
    </lineage>
</organism>
<proteinExistence type="inferred from homology"/>
<keyword evidence="4" id="KW-0853">WD repeat</keyword>
<evidence type="ECO:0000256" key="1">
    <source>
        <dbReference type="ARBA" id="ARBA00004123"/>
    </source>
</evidence>
<accession>A0A0M8ZMP4</accession>
<evidence type="ECO:0000313" key="8">
    <source>
        <dbReference type="EMBL" id="KOX67355.1"/>
    </source>
</evidence>
<feature type="repeat" description="WD" evidence="4">
    <location>
        <begin position="110"/>
        <end position="143"/>
    </location>
</feature>
<feature type="domain" description="Small-subunit processome Utp12" evidence="6">
    <location>
        <begin position="435"/>
        <end position="536"/>
    </location>
</feature>
<name>A0A0M8ZMP4_9HYME</name>
<dbReference type="InterPro" id="IPR036322">
    <property type="entry name" value="WD40_repeat_dom_sf"/>
</dbReference>
<comment type="similarity">
    <text evidence="3">Belongs to the UTP5 family.</text>
</comment>
<feature type="repeat" description="WD" evidence="4">
    <location>
        <begin position="1"/>
        <end position="38"/>
    </location>
</feature>